<accession>A0A7N0UPW4</accession>
<dbReference type="InterPro" id="IPR044839">
    <property type="entry name" value="NDR1-like"/>
</dbReference>
<dbReference type="Proteomes" id="UP000594263">
    <property type="component" value="Unplaced"/>
</dbReference>
<evidence type="ECO:0000256" key="3">
    <source>
        <dbReference type="SAM" id="Phobius"/>
    </source>
</evidence>
<evidence type="ECO:0000313" key="5">
    <source>
        <dbReference type="Proteomes" id="UP000594263"/>
    </source>
</evidence>
<dbReference type="Gramene" id="Kaladp0079s0118.1.v1.1">
    <property type="protein sequence ID" value="Kaladp0079s0118.1.v1.1.CDS.1"/>
    <property type="gene ID" value="Kaladp0079s0118.v1.1"/>
</dbReference>
<keyword evidence="2 3" id="KW-0472">Membrane</keyword>
<sequence>MITQYQRRRCITKYFFLLVFITLIHIVLLLTIFQAVLHVGCPKARISQVTVQPLHLNFSSPPSQTTKLASLLTLHNPTLGSFRLENGSLAFLYKQETEIGVGFINGVRVKPRSINTLKVITALNSRSVTKQDLGSFRDDIDSGLLPLTAHLKLDGEIQLVKFVRRKVAVESNCIMLVNLVLRDIQSFKCQ</sequence>
<name>A0A7N0UPW4_KALFE</name>
<feature type="transmembrane region" description="Helical" evidence="3">
    <location>
        <begin position="14"/>
        <end position="37"/>
    </location>
</feature>
<dbReference type="GO" id="GO:0005886">
    <property type="term" value="C:plasma membrane"/>
    <property type="evidence" value="ECO:0007669"/>
    <property type="project" value="TreeGrafter"/>
</dbReference>
<keyword evidence="5" id="KW-1185">Reference proteome</keyword>
<keyword evidence="3" id="KW-1133">Transmembrane helix</keyword>
<dbReference type="PANTHER" id="PTHR31234">
    <property type="entry name" value="LATE EMBRYOGENESIS ABUNDANT (LEA) HYDROXYPROLINE-RICH GLYCOPROTEIN FAMILY"/>
    <property type="match status" value="1"/>
</dbReference>
<keyword evidence="3" id="KW-0812">Transmembrane</keyword>
<evidence type="ECO:0000256" key="1">
    <source>
        <dbReference type="ARBA" id="ARBA00004370"/>
    </source>
</evidence>
<dbReference type="OMA" id="FDMRLMA"/>
<dbReference type="EnsemblPlants" id="Kaladp0079s0118.1.v1.1">
    <property type="protein sequence ID" value="Kaladp0079s0118.1.v1.1.CDS.1"/>
    <property type="gene ID" value="Kaladp0079s0118.v1.1"/>
</dbReference>
<evidence type="ECO:0008006" key="6">
    <source>
        <dbReference type="Google" id="ProtNLM"/>
    </source>
</evidence>
<organism evidence="4 5">
    <name type="scientific">Kalanchoe fedtschenkoi</name>
    <name type="common">Lavender scallops</name>
    <name type="synonym">South American air plant</name>
    <dbReference type="NCBI Taxonomy" id="63787"/>
    <lineage>
        <taxon>Eukaryota</taxon>
        <taxon>Viridiplantae</taxon>
        <taxon>Streptophyta</taxon>
        <taxon>Embryophyta</taxon>
        <taxon>Tracheophyta</taxon>
        <taxon>Spermatophyta</taxon>
        <taxon>Magnoliopsida</taxon>
        <taxon>eudicotyledons</taxon>
        <taxon>Gunneridae</taxon>
        <taxon>Pentapetalae</taxon>
        <taxon>Saxifragales</taxon>
        <taxon>Crassulaceae</taxon>
        <taxon>Kalanchoe</taxon>
    </lineage>
</organism>
<evidence type="ECO:0000313" key="4">
    <source>
        <dbReference type="EnsemblPlants" id="Kaladp0079s0118.1.v1.1.CDS.1"/>
    </source>
</evidence>
<dbReference type="PANTHER" id="PTHR31234:SF2">
    <property type="entry name" value="OS05G0199100 PROTEIN"/>
    <property type="match status" value="1"/>
</dbReference>
<comment type="subcellular location">
    <subcellularLocation>
        <location evidence="1">Membrane</location>
    </subcellularLocation>
</comment>
<dbReference type="AlphaFoldDB" id="A0A7N0UPW4"/>
<protein>
    <recommendedName>
        <fullName evidence="6">Late embryogenesis abundant protein LEA-2 subgroup domain-containing protein</fullName>
    </recommendedName>
</protein>
<dbReference type="GO" id="GO:0098542">
    <property type="term" value="P:defense response to other organism"/>
    <property type="evidence" value="ECO:0007669"/>
    <property type="project" value="InterPro"/>
</dbReference>
<evidence type="ECO:0000256" key="2">
    <source>
        <dbReference type="ARBA" id="ARBA00023136"/>
    </source>
</evidence>
<proteinExistence type="predicted"/>
<reference evidence="4" key="1">
    <citation type="submission" date="2021-01" db="UniProtKB">
        <authorList>
            <consortium name="EnsemblPlants"/>
        </authorList>
    </citation>
    <scope>IDENTIFICATION</scope>
</reference>